<dbReference type="InterPro" id="IPR012577">
    <property type="entry name" value="NIPSNAP"/>
</dbReference>
<evidence type="ECO:0000313" key="3">
    <source>
        <dbReference type="EMBL" id="MFC4211099.1"/>
    </source>
</evidence>
<accession>A0ABV8P736</accession>
<reference evidence="4" key="1">
    <citation type="journal article" date="2019" name="Int. J. Syst. Evol. Microbiol.">
        <title>The Global Catalogue of Microorganisms (GCM) 10K type strain sequencing project: providing services to taxonomists for standard genome sequencing and annotation.</title>
        <authorList>
            <consortium name="The Broad Institute Genomics Platform"/>
            <consortium name="The Broad Institute Genome Sequencing Center for Infectious Disease"/>
            <person name="Wu L."/>
            <person name="Ma J."/>
        </authorList>
    </citation>
    <scope>NUCLEOTIDE SEQUENCE [LARGE SCALE GENOMIC DNA]</scope>
    <source>
        <strain evidence="4">CCM 8691</strain>
    </source>
</reference>
<dbReference type="RefSeq" id="WP_378983701.1">
    <property type="nucleotide sequence ID" value="NZ_JBHSBW010000007.1"/>
</dbReference>
<dbReference type="Gene3D" id="3.30.70.100">
    <property type="match status" value="2"/>
</dbReference>
<sequence>MKSTLTRLLVFTVVLITASTSVFAAKNQYYYQLKIYHLKTPAQEAMVDAYLKDAFIPALHRAGINSVGVFKPIAKDTLEQLVYVFIPFKKIDGFLKLNETLAKDKQYLAEGAKYLNAAFNAAPFNRVESILMKAFSAMPEFAVPKLTTPKSERVYELRSYESATENLAINKMEMFNDSEIAIFTKLNFNAVFYGQVISGSKMPNLMYLTTFNNKVDRDKHWVDFGPEYKKISGLPQYQNNVSKNVTLFIYPTDYSDL</sequence>
<name>A0ABV8P736_9SPHI</name>
<keyword evidence="1" id="KW-0732">Signal</keyword>
<dbReference type="InterPro" id="IPR011008">
    <property type="entry name" value="Dimeric_a/b-barrel"/>
</dbReference>
<keyword evidence="4" id="KW-1185">Reference proteome</keyword>
<feature type="chain" id="PRO_5045652666" evidence="1">
    <location>
        <begin position="25"/>
        <end position="257"/>
    </location>
</feature>
<feature type="signal peptide" evidence="1">
    <location>
        <begin position="1"/>
        <end position="24"/>
    </location>
</feature>
<feature type="domain" description="NIPSNAP" evidence="2">
    <location>
        <begin position="155"/>
        <end position="255"/>
    </location>
</feature>
<dbReference type="Pfam" id="PF07978">
    <property type="entry name" value="NIPSNAP"/>
    <property type="match status" value="1"/>
</dbReference>
<protein>
    <submittedName>
        <fullName evidence="3">NIPSNAP family protein</fullName>
    </submittedName>
</protein>
<evidence type="ECO:0000256" key="1">
    <source>
        <dbReference type="SAM" id="SignalP"/>
    </source>
</evidence>
<evidence type="ECO:0000259" key="2">
    <source>
        <dbReference type="Pfam" id="PF07978"/>
    </source>
</evidence>
<proteinExistence type="predicted"/>
<organism evidence="3 4">
    <name type="scientific">Pedobacter lithocola</name>
    <dbReference type="NCBI Taxonomy" id="1908239"/>
    <lineage>
        <taxon>Bacteria</taxon>
        <taxon>Pseudomonadati</taxon>
        <taxon>Bacteroidota</taxon>
        <taxon>Sphingobacteriia</taxon>
        <taxon>Sphingobacteriales</taxon>
        <taxon>Sphingobacteriaceae</taxon>
        <taxon>Pedobacter</taxon>
    </lineage>
</organism>
<dbReference type="SUPFAM" id="SSF54909">
    <property type="entry name" value="Dimeric alpha+beta barrel"/>
    <property type="match status" value="2"/>
</dbReference>
<evidence type="ECO:0000313" key="4">
    <source>
        <dbReference type="Proteomes" id="UP001595789"/>
    </source>
</evidence>
<dbReference type="Proteomes" id="UP001595789">
    <property type="component" value="Unassembled WGS sequence"/>
</dbReference>
<comment type="caution">
    <text evidence="3">The sequence shown here is derived from an EMBL/GenBank/DDBJ whole genome shotgun (WGS) entry which is preliminary data.</text>
</comment>
<dbReference type="EMBL" id="JBHSBW010000007">
    <property type="protein sequence ID" value="MFC4211099.1"/>
    <property type="molecule type" value="Genomic_DNA"/>
</dbReference>
<gene>
    <name evidence="3" type="ORF">ACFOWA_07905</name>
</gene>